<evidence type="ECO:0000313" key="3">
    <source>
        <dbReference type="Proteomes" id="UP000633219"/>
    </source>
</evidence>
<keyword evidence="1" id="KW-0472">Membrane</keyword>
<sequence length="85" mass="9543">MTTTEDRPTGPSTWRIVLAAILDFFTAFFVLGYAVATVFRGRTEDGFRVTGGPALLLFALIVAYFVVFNRFLGGTIWKHILRAKR</sequence>
<feature type="transmembrane region" description="Helical" evidence="1">
    <location>
        <begin position="12"/>
        <end position="35"/>
    </location>
</feature>
<evidence type="ECO:0000256" key="1">
    <source>
        <dbReference type="SAM" id="Phobius"/>
    </source>
</evidence>
<comment type="caution">
    <text evidence="2">The sequence shown here is derived from an EMBL/GenBank/DDBJ whole genome shotgun (WGS) entry which is preliminary data.</text>
</comment>
<gene>
    <name evidence="2" type="ORF">JJB09_11745</name>
</gene>
<keyword evidence="1" id="KW-1133">Transmembrane helix</keyword>
<protein>
    <recommendedName>
        <fullName evidence="4">RDD family protein</fullName>
    </recommendedName>
</protein>
<evidence type="ECO:0000313" key="2">
    <source>
        <dbReference type="EMBL" id="MBL0372703.1"/>
    </source>
</evidence>
<keyword evidence="3" id="KW-1185">Reference proteome</keyword>
<dbReference type="Proteomes" id="UP000633219">
    <property type="component" value="Unassembled WGS sequence"/>
</dbReference>
<feature type="transmembrane region" description="Helical" evidence="1">
    <location>
        <begin position="55"/>
        <end position="77"/>
    </location>
</feature>
<reference evidence="2" key="1">
    <citation type="submission" date="2021-01" db="EMBL/GenBank/DDBJ databases">
        <title>Rhizobium sp. strain KVB221 16S ribosomal RNA gene Genome sequencing and assembly.</title>
        <authorList>
            <person name="Kang M."/>
        </authorList>
    </citation>
    <scope>NUCLEOTIDE SEQUENCE</scope>
    <source>
        <strain evidence="2">KVB221</strain>
    </source>
</reference>
<accession>A0A936YLS5</accession>
<dbReference type="EMBL" id="JAEQNC010000005">
    <property type="protein sequence ID" value="MBL0372703.1"/>
    <property type="molecule type" value="Genomic_DNA"/>
</dbReference>
<organism evidence="2 3">
    <name type="scientific">Rhizobium setariae</name>
    <dbReference type="NCBI Taxonomy" id="2801340"/>
    <lineage>
        <taxon>Bacteria</taxon>
        <taxon>Pseudomonadati</taxon>
        <taxon>Pseudomonadota</taxon>
        <taxon>Alphaproteobacteria</taxon>
        <taxon>Hyphomicrobiales</taxon>
        <taxon>Rhizobiaceae</taxon>
        <taxon>Rhizobium/Agrobacterium group</taxon>
        <taxon>Rhizobium</taxon>
    </lineage>
</organism>
<name>A0A936YLS5_9HYPH</name>
<dbReference type="RefSeq" id="WP_201657854.1">
    <property type="nucleotide sequence ID" value="NZ_JAEQNC010000005.1"/>
</dbReference>
<evidence type="ECO:0008006" key="4">
    <source>
        <dbReference type="Google" id="ProtNLM"/>
    </source>
</evidence>
<proteinExistence type="predicted"/>
<keyword evidence="1" id="KW-0812">Transmembrane</keyword>
<dbReference type="AlphaFoldDB" id="A0A936YLS5"/>